<keyword evidence="3" id="KW-1185">Reference proteome</keyword>
<keyword evidence="2" id="KW-1133">Transmembrane helix</keyword>
<dbReference type="eggNOG" id="ENOG502SGIJ">
    <property type="taxonomic scope" value="Eukaryota"/>
</dbReference>
<keyword evidence="2" id="KW-0812">Transmembrane</keyword>
<keyword evidence="2" id="KW-0472">Membrane</keyword>
<reference evidence="4" key="1">
    <citation type="submission" date="2016-11" db="UniProtKB">
        <authorList>
            <consortium name="WormBaseParasite"/>
        </authorList>
    </citation>
    <scope>IDENTIFICATION</scope>
</reference>
<evidence type="ECO:0000256" key="2">
    <source>
        <dbReference type="SAM" id="Phobius"/>
    </source>
</evidence>
<organism evidence="3 4">
    <name type="scientific">Caenorhabditis tropicalis</name>
    <dbReference type="NCBI Taxonomy" id="1561998"/>
    <lineage>
        <taxon>Eukaryota</taxon>
        <taxon>Metazoa</taxon>
        <taxon>Ecdysozoa</taxon>
        <taxon>Nematoda</taxon>
        <taxon>Chromadorea</taxon>
        <taxon>Rhabditida</taxon>
        <taxon>Rhabditina</taxon>
        <taxon>Rhabditomorpha</taxon>
        <taxon>Rhabditoidea</taxon>
        <taxon>Rhabditidae</taxon>
        <taxon>Peloderinae</taxon>
        <taxon>Caenorhabditis</taxon>
    </lineage>
</organism>
<feature type="compositionally biased region" description="Basic residues" evidence="1">
    <location>
        <begin position="454"/>
        <end position="463"/>
    </location>
</feature>
<protein>
    <submittedName>
        <fullName evidence="4">KASH domain-containing protein</fullName>
    </submittedName>
</protein>
<feature type="transmembrane region" description="Helical" evidence="2">
    <location>
        <begin position="1002"/>
        <end position="1021"/>
    </location>
</feature>
<dbReference type="STRING" id="1561998.A0A1I7UMR4"/>
<evidence type="ECO:0000256" key="1">
    <source>
        <dbReference type="SAM" id="MobiDB-lite"/>
    </source>
</evidence>
<feature type="region of interest" description="Disordered" evidence="1">
    <location>
        <begin position="232"/>
        <end position="282"/>
    </location>
</feature>
<name>A0A1I7UMR4_9PELO</name>
<dbReference type="Proteomes" id="UP000095282">
    <property type="component" value="Unplaced"/>
</dbReference>
<dbReference type="AlphaFoldDB" id="A0A1I7UMR4"/>
<proteinExistence type="predicted"/>
<sequence>MDVMDSFSEVEMPNDQSTNDDFLKVIESSGEEVDIFLENCSSLYNLILDSLHNLTSKTISCECLDEMTSTLEKSAKKILAERPEAENSVLLRLNTICCAMEQLRVQHNTRMMSGAESDTSSSARSSTSSTTGEMRSWLHEVERRLEINEKRIRVEPNLSLLLSDQQALQLEIQHEGQLLVNRLNKQLKDDNDTDSIEEERRKTCVDAIRKRWHTIYLNSLSLVCRIEELINHQQSSEDSESDPDLVGPPIKRARTRTGGHLSASDTEESEEDDRHSQTETVVTDEDNVLPFAESEYESIMDGRITVDSCTSSSEEQMVEQSSNKKWESVQQDVGYSSGENSIHEALNTCADHLLPETSDMRRKRIECSPVKAFYRTVQLEDMSDLEVTKAINHDIDEEPNLSDSMYVNHDSTFLATQNLPEYDEVMALMDNEDLPMDMSMSESFNTKWREIHGQKKPSRRASRPSREQMDLIAKSSCDASSEDSSEGENQTNLEDESEMMSVSFNSASFDTSSPLKRQRSTRGLKNASFLDSIEMDGSFCSTRSEMLPPCKTRSLARRKLRVRRMPRSMSDGEQLGVVSSKPEGMLTPMIRVSPPATPVRRLLRKLDEQIRCRDSDTAPEHSDAAQAYEWDEYNPLQKDDSFVDRNTPTMTDISNQLMNIDDDFAEHFGTSNAYRLIEESKSHLRVVQKALEENNSNTPHLSNFELIARSNLRQVNDALKIQSGYQPSFLETSTLKELRDDWAKLYDSIRSPFIRIMHQVKKFASTLQEVSSMATLGDVDIRSKEDVMKALDAVTAVERRLSCERQELRDLLASQTFRDVAKDISCEFETVAEGYDDAVEKIGKMASSLSQVKEEWDTWNSRQNDIRSAMVRIESHLKEGQMDNKMIAEEMELCQERMNSLETMCNYLTTSLGSIQNESNSKNLPDFKAELSIYSNALARLKDRFNEMVRVPTPPSVQFHPQEPLPKTLKARSMTTQTAGMESEVDEEQPLSIAEAISSSRLIKFTFALSLLSALAAIFYYHVFGKPFGPHVTYVNGPPPV</sequence>
<evidence type="ECO:0000313" key="4">
    <source>
        <dbReference type="WBParaSite" id="Csp11.Scaffold630.g17528.t1"/>
    </source>
</evidence>
<feature type="region of interest" description="Disordered" evidence="1">
    <location>
        <begin position="111"/>
        <end position="135"/>
    </location>
</feature>
<accession>A0A1I7UMR4</accession>
<feature type="compositionally biased region" description="Low complexity" evidence="1">
    <location>
        <begin position="113"/>
        <end position="133"/>
    </location>
</feature>
<dbReference type="WBParaSite" id="Csp11.Scaffold630.g17528.t1">
    <property type="protein sequence ID" value="Csp11.Scaffold630.g17528.t1"/>
    <property type="gene ID" value="Csp11.Scaffold630.g17528"/>
</dbReference>
<evidence type="ECO:0000313" key="3">
    <source>
        <dbReference type="Proteomes" id="UP000095282"/>
    </source>
</evidence>
<feature type="region of interest" description="Disordered" evidence="1">
    <location>
        <begin position="449"/>
        <end position="498"/>
    </location>
</feature>